<feature type="transmembrane region" description="Helical" evidence="10">
    <location>
        <begin position="15"/>
        <end position="35"/>
    </location>
</feature>
<keyword evidence="8 10" id="KW-0472">Membrane</keyword>
<geneLocation type="mitochondrion" evidence="11"/>
<protein>
    <recommendedName>
        <fullName evidence="3">NADH-ubiquinone oxidoreductase chain 4L</fullName>
    </recommendedName>
    <alternativeName>
        <fullName evidence="9">NADH dehydrogenase subunit 4L</fullName>
    </alternativeName>
</protein>
<dbReference type="EMBL" id="KY284344">
    <property type="protein sequence ID" value="ARN58064.1"/>
    <property type="molecule type" value="Genomic_DNA"/>
</dbReference>
<evidence type="ECO:0000256" key="10">
    <source>
        <dbReference type="SAM" id="Phobius"/>
    </source>
</evidence>
<evidence type="ECO:0000313" key="11">
    <source>
        <dbReference type="EMBL" id="ARN58064.1"/>
    </source>
</evidence>
<feature type="transmembrane region" description="Helical" evidence="10">
    <location>
        <begin position="47"/>
        <end position="70"/>
    </location>
</feature>
<comment type="subcellular location">
    <subcellularLocation>
        <location evidence="1">Membrane</location>
        <topology evidence="1">Multi-pass membrane protein</topology>
    </subcellularLocation>
</comment>
<gene>
    <name evidence="11" type="primary">nad4l</name>
</gene>
<name>A0A1W6LQL1_9MOLL</name>
<keyword evidence="7" id="KW-0520">NAD</keyword>
<evidence type="ECO:0000256" key="3">
    <source>
        <dbReference type="ARBA" id="ARBA00016612"/>
    </source>
</evidence>
<dbReference type="InterPro" id="IPR039428">
    <property type="entry name" value="NUOK/Mnh_C1-like"/>
</dbReference>
<keyword evidence="5" id="KW-1278">Translocase</keyword>
<keyword evidence="6 10" id="KW-1133">Transmembrane helix</keyword>
<evidence type="ECO:0000256" key="7">
    <source>
        <dbReference type="ARBA" id="ARBA00023027"/>
    </source>
</evidence>
<evidence type="ECO:0000256" key="4">
    <source>
        <dbReference type="ARBA" id="ARBA00022692"/>
    </source>
</evidence>
<dbReference type="GO" id="GO:0016020">
    <property type="term" value="C:membrane"/>
    <property type="evidence" value="ECO:0007669"/>
    <property type="project" value="UniProtKB-SubCell"/>
</dbReference>
<organism evidence="11">
    <name type="scientific">Laevipilina hyalina</name>
    <dbReference type="NCBI Taxonomy" id="651133"/>
    <lineage>
        <taxon>Eukaryota</taxon>
        <taxon>Metazoa</taxon>
        <taxon>Spiralia</taxon>
        <taxon>Lophotrochozoa</taxon>
        <taxon>Mollusca</taxon>
        <taxon>Monoplacophora</taxon>
        <taxon>Tryblidiida</taxon>
        <taxon>Neopilinidae</taxon>
        <taxon>Laevipilina</taxon>
    </lineage>
</organism>
<keyword evidence="11" id="KW-0496">Mitochondrion</keyword>
<sequence>MVAFPALGMMLQKNHFLNVLLFLESFSLIIFTLLVMHSKSTNMGSPLLLIFMTFSACEAAMGLGLLISILRATGNDYIHAPHNLKF</sequence>
<keyword evidence="4 10" id="KW-0812">Transmembrane</keyword>
<reference evidence="11" key="1">
    <citation type="journal article" date="2016" name="BMC Evol. Biol.">
        <title>Monoplacophoran mitochondrial genomes: convergent gene arrangements and little phylogenetic signal.</title>
        <authorList>
            <person name="Stoger I."/>
            <person name="Kocot K.M."/>
            <person name="Poustka A.J."/>
            <person name="Wilson N.G."/>
            <person name="Ivanov D."/>
            <person name="Halanych K.M."/>
            <person name="Schrodl M."/>
        </authorList>
    </citation>
    <scope>NUCLEOTIDE SEQUENCE</scope>
</reference>
<evidence type="ECO:0000256" key="1">
    <source>
        <dbReference type="ARBA" id="ARBA00004141"/>
    </source>
</evidence>
<dbReference type="Pfam" id="PF00420">
    <property type="entry name" value="Oxidored_q2"/>
    <property type="match status" value="1"/>
</dbReference>
<accession>A0A1W6LQL1</accession>
<evidence type="ECO:0000256" key="8">
    <source>
        <dbReference type="ARBA" id="ARBA00023136"/>
    </source>
</evidence>
<dbReference type="Gene3D" id="1.10.287.3510">
    <property type="match status" value="1"/>
</dbReference>
<comment type="similarity">
    <text evidence="2">Belongs to the complex I subunit 4L family.</text>
</comment>
<evidence type="ECO:0000256" key="2">
    <source>
        <dbReference type="ARBA" id="ARBA00010519"/>
    </source>
</evidence>
<evidence type="ECO:0000256" key="9">
    <source>
        <dbReference type="ARBA" id="ARBA00031586"/>
    </source>
</evidence>
<evidence type="ECO:0000256" key="5">
    <source>
        <dbReference type="ARBA" id="ARBA00022967"/>
    </source>
</evidence>
<evidence type="ECO:0000256" key="6">
    <source>
        <dbReference type="ARBA" id="ARBA00022989"/>
    </source>
</evidence>
<dbReference type="AlphaFoldDB" id="A0A1W6LQL1"/>
<proteinExistence type="inferred from homology"/>